<evidence type="ECO:0000313" key="3">
    <source>
        <dbReference type="EMBL" id="MEQ2207748.1"/>
    </source>
</evidence>
<feature type="domain" description="Dynein heavy chain linker" evidence="1">
    <location>
        <begin position="3"/>
        <end position="75"/>
    </location>
</feature>
<dbReference type="Gene3D" id="1.10.8.710">
    <property type="match status" value="1"/>
</dbReference>
<keyword evidence="4" id="KW-1185">Reference proteome</keyword>
<dbReference type="PANTHER" id="PTHR22878:SF63">
    <property type="entry name" value="DYNEIN AXONEMAL HEAVY CHAIN 10"/>
    <property type="match status" value="1"/>
</dbReference>
<accession>A0ABV0RJL9</accession>
<dbReference type="Proteomes" id="UP001434883">
    <property type="component" value="Unassembled WGS sequence"/>
</dbReference>
<dbReference type="Gene3D" id="1.20.140.100">
    <property type="entry name" value="Dynein heavy chain, N-terminal domain 2"/>
    <property type="match status" value="1"/>
</dbReference>
<dbReference type="PANTHER" id="PTHR22878">
    <property type="entry name" value="DYNEIN HEAVY CHAIN 6, AXONEMAL-LIKE-RELATED"/>
    <property type="match status" value="1"/>
</dbReference>
<dbReference type="InterPro" id="IPR013602">
    <property type="entry name" value="Dynein_heavy_linker"/>
</dbReference>
<dbReference type="Pfam" id="PF12774">
    <property type="entry name" value="AAA_6"/>
    <property type="match status" value="2"/>
</dbReference>
<protein>
    <recommendedName>
        <fullName evidence="5">Dynein heavy chain hydrolytic ATP-binding dynein motor region domain-containing protein</fullName>
    </recommendedName>
</protein>
<evidence type="ECO:0008006" key="5">
    <source>
        <dbReference type="Google" id="ProtNLM"/>
    </source>
</evidence>
<dbReference type="Gene3D" id="3.40.50.300">
    <property type="entry name" value="P-loop containing nucleotide triphosphate hydrolases"/>
    <property type="match status" value="1"/>
</dbReference>
<evidence type="ECO:0000259" key="1">
    <source>
        <dbReference type="Pfam" id="PF08393"/>
    </source>
</evidence>
<dbReference type="InterPro" id="IPR027417">
    <property type="entry name" value="P-loop_NTPase"/>
</dbReference>
<evidence type="ECO:0000313" key="4">
    <source>
        <dbReference type="Proteomes" id="UP001434883"/>
    </source>
</evidence>
<name>A0ABV0RJL9_9TELE</name>
<comment type="caution">
    <text evidence="3">The sequence shown here is derived from an EMBL/GenBank/DDBJ whole genome shotgun (WGS) entry which is preliminary data.</text>
</comment>
<organism evidence="3 4">
    <name type="scientific">Xenoophorus captivus</name>
    <dbReference type="NCBI Taxonomy" id="1517983"/>
    <lineage>
        <taxon>Eukaryota</taxon>
        <taxon>Metazoa</taxon>
        <taxon>Chordata</taxon>
        <taxon>Craniata</taxon>
        <taxon>Vertebrata</taxon>
        <taxon>Euteleostomi</taxon>
        <taxon>Actinopterygii</taxon>
        <taxon>Neopterygii</taxon>
        <taxon>Teleostei</taxon>
        <taxon>Neoteleostei</taxon>
        <taxon>Acanthomorphata</taxon>
        <taxon>Ovalentaria</taxon>
        <taxon>Atherinomorphae</taxon>
        <taxon>Cyprinodontiformes</taxon>
        <taxon>Goodeidae</taxon>
        <taxon>Xenoophorus</taxon>
    </lineage>
</organism>
<dbReference type="InterPro" id="IPR042222">
    <property type="entry name" value="Dynein_2_N"/>
</dbReference>
<feature type="domain" description="Dynein heavy chain hydrolytic ATP-binding dynein motor region" evidence="2">
    <location>
        <begin position="263"/>
        <end position="327"/>
    </location>
</feature>
<gene>
    <name evidence="3" type="ORF">XENOCAPTIV_017941</name>
</gene>
<dbReference type="InterPro" id="IPR043157">
    <property type="entry name" value="Dynein_AAA1S"/>
</dbReference>
<dbReference type="InterPro" id="IPR035699">
    <property type="entry name" value="AAA_6"/>
</dbReference>
<feature type="domain" description="Dynein heavy chain hydrolytic ATP-binding dynein motor region" evidence="2">
    <location>
        <begin position="204"/>
        <end position="240"/>
    </location>
</feature>
<dbReference type="Pfam" id="PF08393">
    <property type="entry name" value="DHC_N2"/>
    <property type="match status" value="1"/>
</dbReference>
<evidence type="ECO:0000259" key="2">
    <source>
        <dbReference type="Pfam" id="PF12774"/>
    </source>
</evidence>
<dbReference type="EMBL" id="JAHRIN010045761">
    <property type="protein sequence ID" value="MEQ2207748.1"/>
    <property type="molecule type" value="Genomic_DNA"/>
</dbReference>
<sequence length="337" mass="38805">MAVKGPKIKQCCLAPSRLTDLQTLSDGLERCQKSLNDYLDPKRNAFPRFFLISDDELLSILGSSDPSCVQEHMIKGMVVLAANQVWWTWEVQDVFKKLKKGEKHALKNYAEKMHRQIDELVTRITQPLRRNDRRKINTVLIIDVHARDIVDSFVENRFYWLRKHDDLFVHQCSASFSYGYEYMGLNGRLVITPLTDRIYLTLTQVQETAVGKIFSGLAQCGAWGCFDEFNRIDASVLPVVVIVPDLQQICEIMLFSEGFLMAKDVVLMRALRDMNLPKFVFDDVPLFLGLISDLFPGLDCPRVRYPNFNDAVEQILEDNKYVIVPNQVFLLTHSFNC</sequence>
<dbReference type="InterPro" id="IPR026983">
    <property type="entry name" value="DHC"/>
</dbReference>
<reference evidence="3 4" key="1">
    <citation type="submission" date="2021-06" db="EMBL/GenBank/DDBJ databases">
        <authorList>
            <person name="Palmer J.M."/>
        </authorList>
    </citation>
    <scope>NUCLEOTIDE SEQUENCE [LARGE SCALE GENOMIC DNA]</scope>
    <source>
        <strain evidence="3 4">XC_2019</strain>
        <tissue evidence="3">Muscle</tissue>
    </source>
</reference>
<dbReference type="Gene3D" id="1.20.58.1120">
    <property type="match status" value="1"/>
</dbReference>
<proteinExistence type="predicted"/>